<dbReference type="SUPFAM" id="SSF89733">
    <property type="entry name" value="L-sulfolactate dehydrogenase-like"/>
    <property type="match status" value="1"/>
</dbReference>
<keyword evidence="2 3" id="KW-0560">Oxidoreductase</keyword>
<dbReference type="PANTHER" id="PTHR11091:SF0">
    <property type="entry name" value="MALATE DEHYDROGENASE"/>
    <property type="match status" value="1"/>
</dbReference>
<dbReference type="InterPro" id="IPR003767">
    <property type="entry name" value="Malate/L-lactate_DH-like"/>
</dbReference>
<dbReference type="InterPro" id="IPR043143">
    <property type="entry name" value="Mal/L-sulf/L-lact_DH-like_NADP"/>
</dbReference>
<evidence type="ECO:0000256" key="1">
    <source>
        <dbReference type="ARBA" id="ARBA00006056"/>
    </source>
</evidence>
<dbReference type="EC" id="1.1.1.37" evidence="3"/>
<proteinExistence type="inferred from homology"/>
<gene>
    <name evidence="3" type="ORF">B8V81_3120</name>
</gene>
<dbReference type="RefSeq" id="WP_101808665.1">
    <property type="nucleotide sequence ID" value="NZ_NFEZ01000004.1"/>
</dbReference>
<name>A0A2N5N2Y7_9BACL</name>
<dbReference type="Gene3D" id="1.10.1530.10">
    <property type="match status" value="1"/>
</dbReference>
<organism evidence="3 4">
    <name type="scientific">Paenibacillus pasadenensis</name>
    <dbReference type="NCBI Taxonomy" id="217090"/>
    <lineage>
        <taxon>Bacteria</taxon>
        <taxon>Bacillati</taxon>
        <taxon>Bacillota</taxon>
        <taxon>Bacilli</taxon>
        <taxon>Bacillales</taxon>
        <taxon>Paenibacillaceae</taxon>
        <taxon>Paenibacillus</taxon>
    </lineage>
</organism>
<evidence type="ECO:0000313" key="3">
    <source>
        <dbReference type="EMBL" id="PLT44689.1"/>
    </source>
</evidence>
<dbReference type="InterPro" id="IPR036111">
    <property type="entry name" value="Mal/L-sulfo/L-lacto_DH-like_sf"/>
</dbReference>
<dbReference type="Proteomes" id="UP000234789">
    <property type="component" value="Unassembled WGS sequence"/>
</dbReference>
<evidence type="ECO:0000256" key="2">
    <source>
        <dbReference type="ARBA" id="ARBA00023002"/>
    </source>
</evidence>
<sequence length="370" mass="38463">MTSVKIVPAQELRRFAEEAFRACGAPEATARTAAEVLCYADENGFDTHGVANLERIYVARLLDGRIDPQAEFELTAETASIAALDARGGLGLAAGARAMELAIAKAAETGIGCVAVRRSSHFGSAGYYTQQAVRRGMIGIAMTNLGSQAIARPPGGSAAMLGTNPIAMGAPGEGHPPFQLDMSTTVVATGKIKAALRRGEPIPEGWLVDDEGRPVTDPAAYEEGRGHLQLLGGDLATGGAKGFGLALMVDILCGALSGAEMGPHERLLSPEGREAGAEDANVGHFFLAIDPARFRPDGGFEREMGGMLGALLACPPAREGGRVVYPGFLEAARASREQVELDAALARQLDGLAERLGLVPPREPAAAERG</sequence>
<reference evidence="3 4" key="1">
    <citation type="submission" date="2017-05" db="EMBL/GenBank/DDBJ databases">
        <title>Functional genome analysis of Paenibacillus pasadenensis strain R16: insights on endophytic life style and antifungal activity.</title>
        <authorList>
            <person name="Passera A."/>
            <person name="Marcolungo L."/>
            <person name="Casati P."/>
            <person name="Brasca M."/>
            <person name="Quaglino F."/>
            <person name="Delledonne M."/>
        </authorList>
    </citation>
    <scope>NUCLEOTIDE SEQUENCE [LARGE SCALE GENOMIC DNA]</scope>
    <source>
        <strain evidence="3 4">R16</strain>
    </source>
</reference>
<dbReference type="PANTHER" id="PTHR11091">
    <property type="entry name" value="OXIDOREDUCTASE-RELATED"/>
    <property type="match status" value="1"/>
</dbReference>
<evidence type="ECO:0000313" key="4">
    <source>
        <dbReference type="Proteomes" id="UP000234789"/>
    </source>
</evidence>
<comment type="similarity">
    <text evidence="1">Belongs to the LDH2/MDH2 oxidoreductase family.</text>
</comment>
<dbReference type="Pfam" id="PF02615">
    <property type="entry name" value="Ldh_2"/>
    <property type="match status" value="1"/>
</dbReference>
<dbReference type="Gene3D" id="3.30.1370.60">
    <property type="entry name" value="Hypothetical oxidoreductase yiak, domain 2"/>
    <property type="match status" value="1"/>
</dbReference>
<dbReference type="InterPro" id="IPR043144">
    <property type="entry name" value="Mal/L-sulf/L-lact_DH-like_ah"/>
</dbReference>
<dbReference type="EMBL" id="NFEZ01000004">
    <property type="protein sequence ID" value="PLT44689.1"/>
    <property type="molecule type" value="Genomic_DNA"/>
</dbReference>
<comment type="caution">
    <text evidence="3">The sequence shown here is derived from an EMBL/GenBank/DDBJ whole genome shotgun (WGS) entry which is preliminary data.</text>
</comment>
<keyword evidence="4" id="KW-1185">Reference proteome</keyword>
<dbReference type="GO" id="GO:0030060">
    <property type="term" value="F:L-malate dehydrogenase (NAD+) activity"/>
    <property type="evidence" value="ECO:0007669"/>
    <property type="project" value="UniProtKB-EC"/>
</dbReference>
<protein>
    <submittedName>
        <fullName evidence="3">Malate dehydrogenase</fullName>
        <ecNumber evidence="3">1.1.1.37</ecNumber>
    </submittedName>
</protein>
<accession>A0A2N5N2Y7</accession>
<dbReference type="AlphaFoldDB" id="A0A2N5N2Y7"/>